<dbReference type="AlphaFoldDB" id="A0A8K0K4S8"/>
<feature type="region of interest" description="Disordered" evidence="1">
    <location>
        <begin position="409"/>
        <end position="514"/>
    </location>
</feature>
<comment type="caution">
    <text evidence="3">The sequence shown here is derived from an EMBL/GenBank/DDBJ whole genome shotgun (WGS) entry which is preliminary data.</text>
</comment>
<dbReference type="PANTHER" id="PTHR39072">
    <property type="entry name" value="RE48511P"/>
    <property type="match status" value="1"/>
</dbReference>
<organism evidence="3 4">
    <name type="scientific">Ladona fulva</name>
    <name type="common">Scarce chaser dragonfly</name>
    <name type="synonym">Libellula fulva</name>
    <dbReference type="NCBI Taxonomy" id="123851"/>
    <lineage>
        <taxon>Eukaryota</taxon>
        <taxon>Metazoa</taxon>
        <taxon>Ecdysozoa</taxon>
        <taxon>Arthropoda</taxon>
        <taxon>Hexapoda</taxon>
        <taxon>Insecta</taxon>
        <taxon>Pterygota</taxon>
        <taxon>Palaeoptera</taxon>
        <taxon>Odonata</taxon>
        <taxon>Epiprocta</taxon>
        <taxon>Anisoptera</taxon>
        <taxon>Libelluloidea</taxon>
        <taxon>Libellulidae</taxon>
        <taxon>Ladona</taxon>
    </lineage>
</organism>
<feature type="region of interest" description="Disordered" evidence="1">
    <location>
        <begin position="952"/>
        <end position="971"/>
    </location>
</feature>
<feature type="compositionally biased region" description="Polar residues" evidence="1">
    <location>
        <begin position="584"/>
        <end position="593"/>
    </location>
</feature>
<accession>A0A8K0K4S8</accession>
<feature type="compositionally biased region" description="Pro residues" evidence="1">
    <location>
        <begin position="46"/>
        <end position="61"/>
    </location>
</feature>
<dbReference type="InterPro" id="IPR031866">
    <property type="entry name" value="DUF4758"/>
</dbReference>
<reference evidence="3" key="1">
    <citation type="submission" date="2013-04" db="EMBL/GenBank/DDBJ databases">
        <authorList>
            <person name="Qu J."/>
            <person name="Murali S.C."/>
            <person name="Bandaranaike D."/>
            <person name="Bellair M."/>
            <person name="Blankenburg K."/>
            <person name="Chao H."/>
            <person name="Dinh H."/>
            <person name="Doddapaneni H."/>
            <person name="Downs B."/>
            <person name="Dugan-Rocha S."/>
            <person name="Elkadiri S."/>
            <person name="Gnanaolivu R.D."/>
            <person name="Hernandez B."/>
            <person name="Javaid M."/>
            <person name="Jayaseelan J.C."/>
            <person name="Lee S."/>
            <person name="Li M."/>
            <person name="Ming W."/>
            <person name="Munidasa M."/>
            <person name="Muniz J."/>
            <person name="Nguyen L."/>
            <person name="Ongeri F."/>
            <person name="Osuji N."/>
            <person name="Pu L.-L."/>
            <person name="Puazo M."/>
            <person name="Qu C."/>
            <person name="Quiroz J."/>
            <person name="Raj R."/>
            <person name="Weissenberger G."/>
            <person name="Xin Y."/>
            <person name="Zou X."/>
            <person name="Han Y."/>
            <person name="Richards S."/>
            <person name="Worley K."/>
            <person name="Muzny D."/>
            <person name="Gibbs R."/>
        </authorList>
    </citation>
    <scope>NUCLEOTIDE SEQUENCE</scope>
    <source>
        <strain evidence="3">Sampled in the wild</strain>
    </source>
</reference>
<proteinExistence type="predicted"/>
<name>A0A8K0K4S8_LADFU</name>
<feature type="region of interest" description="Disordered" evidence="1">
    <location>
        <begin position="20"/>
        <end position="187"/>
    </location>
</feature>
<dbReference type="OrthoDB" id="6430068at2759"/>
<feature type="compositionally biased region" description="Low complexity" evidence="1">
    <location>
        <begin position="71"/>
        <end position="87"/>
    </location>
</feature>
<feature type="region of interest" description="Disordered" evidence="1">
    <location>
        <begin position="526"/>
        <end position="608"/>
    </location>
</feature>
<protein>
    <recommendedName>
        <fullName evidence="2">DUF4758 domain-containing protein</fullName>
    </recommendedName>
</protein>
<dbReference type="PANTHER" id="PTHR39072:SF3">
    <property type="entry name" value="RE48511P"/>
    <property type="match status" value="1"/>
</dbReference>
<feature type="domain" description="DUF4758" evidence="2">
    <location>
        <begin position="253"/>
        <end position="345"/>
    </location>
</feature>
<feature type="compositionally biased region" description="Polar residues" evidence="1">
    <location>
        <begin position="409"/>
        <end position="426"/>
    </location>
</feature>
<reference evidence="3" key="2">
    <citation type="submission" date="2017-10" db="EMBL/GenBank/DDBJ databases">
        <title>Ladona fulva Genome sequencing and assembly.</title>
        <authorList>
            <person name="Murali S."/>
            <person name="Richards S."/>
            <person name="Bandaranaike D."/>
            <person name="Bellair M."/>
            <person name="Blankenburg K."/>
            <person name="Chao H."/>
            <person name="Dinh H."/>
            <person name="Doddapaneni H."/>
            <person name="Dugan-Rocha S."/>
            <person name="Elkadiri S."/>
            <person name="Gnanaolivu R."/>
            <person name="Hernandez B."/>
            <person name="Skinner E."/>
            <person name="Javaid M."/>
            <person name="Lee S."/>
            <person name="Li M."/>
            <person name="Ming W."/>
            <person name="Munidasa M."/>
            <person name="Muniz J."/>
            <person name="Nguyen L."/>
            <person name="Hughes D."/>
            <person name="Osuji N."/>
            <person name="Pu L.-L."/>
            <person name="Puazo M."/>
            <person name="Qu C."/>
            <person name="Quiroz J."/>
            <person name="Raj R."/>
            <person name="Weissenberger G."/>
            <person name="Xin Y."/>
            <person name="Zou X."/>
            <person name="Han Y."/>
            <person name="Worley K."/>
            <person name="Muzny D."/>
            <person name="Gibbs R."/>
        </authorList>
    </citation>
    <scope>NUCLEOTIDE SEQUENCE</scope>
    <source>
        <strain evidence="3">Sampled in the wild</strain>
    </source>
</reference>
<feature type="region of interest" description="Disordered" evidence="1">
    <location>
        <begin position="263"/>
        <end position="302"/>
    </location>
</feature>
<gene>
    <name evidence="3" type="ORF">J437_LFUL003047</name>
</gene>
<feature type="compositionally biased region" description="Low complexity" evidence="1">
    <location>
        <begin position="472"/>
        <end position="483"/>
    </location>
</feature>
<feature type="compositionally biased region" description="Basic and acidic residues" evidence="1">
    <location>
        <begin position="109"/>
        <end position="163"/>
    </location>
</feature>
<evidence type="ECO:0000313" key="4">
    <source>
        <dbReference type="Proteomes" id="UP000792457"/>
    </source>
</evidence>
<feature type="compositionally biased region" description="Basic residues" evidence="1">
    <location>
        <begin position="275"/>
        <end position="289"/>
    </location>
</feature>
<dbReference type="Proteomes" id="UP000792457">
    <property type="component" value="Unassembled WGS sequence"/>
</dbReference>
<keyword evidence="4" id="KW-1185">Reference proteome</keyword>
<dbReference type="EMBL" id="KZ308262">
    <property type="protein sequence ID" value="KAG8225988.1"/>
    <property type="molecule type" value="Genomic_DNA"/>
</dbReference>
<feature type="region of interest" description="Disordered" evidence="1">
    <location>
        <begin position="681"/>
        <end position="701"/>
    </location>
</feature>
<evidence type="ECO:0000259" key="2">
    <source>
        <dbReference type="Pfam" id="PF15950"/>
    </source>
</evidence>
<evidence type="ECO:0000313" key="3">
    <source>
        <dbReference type="EMBL" id="KAG8225988.1"/>
    </source>
</evidence>
<feature type="compositionally biased region" description="Low complexity" evidence="1">
    <location>
        <begin position="526"/>
        <end position="561"/>
    </location>
</feature>
<feature type="compositionally biased region" description="Basic and acidic residues" evidence="1">
    <location>
        <begin position="443"/>
        <end position="462"/>
    </location>
</feature>
<sequence length="1150" mass="123624">MPLPLRTLFHYETKPSRVVTMRGAVGGEEQQLREKLLLPPARKTPKPPPEPVIETRPPPSETPLTASTIQPSKASSIAEAPSSSEKTTPPPPPPPPKKEVKLVTPVPPPKKESTPAPPPKKESTPAPPPKKENTPAPPPKKESTPAPPPKKESTPAPPKKESKPTPAKQSTPAPPPSTSPAPIKVAAPSPPVILSSVVEVRTSGGAVAEVAASDLEEAEEESNESGAVIGLKPSSKINIRSKTRQSVEIRSRVNVVTQTDVKTRVSTSSATPVLKVHHHNSRHHNRPGKSNKASTRPGDDDPYPTGLVTKMGGTMVVDGITTVHETSVVGTFISGKYAQILQSTSHIYPKKESKPAIHASPSQRILKTAAPDLNRRHTPVIDATPAAASTKEDALDALPLEALFPSVNTKPSQAAFSPTQRRTGGQRTDFLSKLNRGRNVQPQREEEPKERSRAVEPEERKKSGYGSGKRAQSSSRSTRTSQSVRPSHSATKQTKDASIPRVSRDRSRFGRTSSSTVLATVSVFSDSPVRGSSSSGGRRYNRNRSGGYRPTTTAAASSHYSTTREPETTSNFGSGRRGFKPRSYNGQSSPQSHADNHGIHPSQAGTSATTTSLYKFKLARPTGRWQYKTSPKPRISIRRQSEEELGSAQDLNLTAAAAAGYEEDDEEVPGAVKKVVTVVTSGGGEEREDDDELPQPTSPSEIATTAVPTEETINVEISTPADFSNLYYEIATIKSPYTFQVGTVKNTRFITVTSTHARNLEPSSTVSPSLVSGEPLTENILGATATQPLRYENLLPDASIATLPAVTLTDPNTPTPPLETMTETFNTTQLLLKTHVLPIVRKFDGDVGLLETATTSHMTLVQSYHVTRLVTAIKTLPPAEYFHFVASKRLKEFNTRLEEAGSELLESELEVGENDNEDDEPAARLVLPPDLDLANIGLEFDVTAAERARKLAPSTALSNTPSSTSTALATPQLSPEQLQQLALLRLLNPAAAPQVLTTSRPVLKLETLYESHVIPFWNGLSTLFSTISRPIATVSKTEYEYGTTIAPAAIPSVIPPAQPLIPNNPFLPQPQFTITSQPVVQQTMVTSTDSKILRLTFGAKTVYSTLYSTTVVPTVVTSYVTTSAPVHQVVAPAFPGYFPGGYPGFPTFVG</sequence>
<evidence type="ECO:0000256" key="1">
    <source>
        <dbReference type="SAM" id="MobiDB-lite"/>
    </source>
</evidence>
<dbReference type="Pfam" id="PF15950">
    <property type="entry name" value="DUF4758"/>
    <property type="match status" value="1"/>
</dbReference>